<dbReference type="AlphaFoldDB" id="A0A3A1WM30"/>
<dbReference type="InterPro" id="IPR045378">
    <property type="entry name" value="LNT_N"/>
</dbReference>
<comment type="pathway">
    <text evidence="9">Protein modification; lipoprotein biosynthesis (N-acyl transfer).</text>
</comment>
<dbReference type="PANTHER" id="PTHR38686">
    <property type="entry name" value="APOLIPOPROTEIN N-ACYLTRANSFERASE"/>
    <property type="match status" value="1"/>
</dbReference>
<feature type="transmembrane region" description="Helical" evidence="9">
    <location>
        <begin position="20"/>
        <end position="51"/>
    </location>
</feature>
<reference evidence="12" key="1">
    <citation type="submission" date="2018-09" db="EMBL/GenBank/DDBJ databases">
        <authorList>
            <person name="Tuo L."/>
        </authorList>
    </citation>
    <scope>NUCLEOTIDE SEQUENCE [LARGE SCALE GENOMIC DNA]</scope>
    <source>
        <strain evidence="12">M2BS4Y-1</strain>
    </source>
</reference>
<dbReference type="UniPathway" id="UPA00666"/>
<evidence type="ECO:0000256" key="9">
    <source>
        <dbReference type="HAMAP-Rule" id="MF_01148"/>
    </source>
</evidence>
<dbReference type="Pfam" id="PF00795">
    <property type="entry name" value="CN_hydrolase"/>
    <property type="match status" value="1"/>
</dbReference>
<dbReference type="InterPro" id="IPR003010">
    <property type="entry name" value="C-N_Hydrolase"/>
</dbReference>
<comment type="caution">
    <text evidence="11">The sequence shown here is derived from an EMBL/GenBank/DDBJ whole genome shotgun (WGS) entry which is preliminary data.</text>
</comment>
<evidence type="ECO:0000259" key="10">
    <source>
        <dbReference type="PROSITE" id="PS50263"/>
    </source>
</evidence>
<feature type="transmembrane region" description="Helical" evidence="9">
    <location>
        <begin position="171"/>
        <end position="194"/>
    </location>
</feature>
<dbReference type="InterPro" id="IPR004563">
    <property type="entry name" value="Apolipo_AcylTrfase"/>
</dbReference>
<feature type="transmembrane region" description="Helical" evidence="9">
    <location>
        <begin position="206"/>
        <end position="225"/>
    </location>
</feature>
<keyword evidence="5 9" id="KW-0812">Transmembrane</keyword>
<evidence type="ECO:0000256" key="8">
    <source>
        <dbReference type="ARBA" id="ARBA00023315"/>
    </source>
</evidence>
<proteinExistence type="inferred from homology"/>
<dbReference type="PANTHER" id="PTHR38686:SF1">
    <property type="entry name" value="APOLIPOPROTEIN N-ACYLTRANSFERASE"/>
    <property type="match status" value="1"/>
</dbReference>
<evidence type="ECO:0000256" key="1">
    <source>
        <dbReference type="ARBA" id="ARBA00004651"/>
    </source>
</evidence>
<dbReference type="EC" id="2.3.1.269" evidence="9"/>
<dbReference type="CDD" id="cd07571">
    <property type="entry name" value="ALP_N-acyl_transferase"/>
    <property type="match status" value="1"/>
</dbReference>
<keyword evidence="12" id="KW-1185">Reference proteome</keyword>
<dbReference type="Gene3D" id="3.60.110.10">
    <property type="entry name" value="Carbon-nitrogen hydrolase"/>
    <property type="match status" value="1"/>
</dbReference>
<dbReference type="HAMAP" id="MF_01148">
    <property type="entry name" value="Lnt"/>
    <property type="match status" value="1"/>
</dbReference>
<feature type="transmembrane region" description="Helical" evidence="9">
    <location>
        <begin position="99"/>
        <end position="124"/>
    </location>
</feature>
<keyword evidence="6 9" id="KW-1133">Transmembrane helix</keyword>
<evidence type="ECO:0000313" key="11">
    <source>
        <dbReference type="EMBL" id="RIY00787.1"/>
    </source>
</evidence>
<comment type="subcellular location">
    <subcellularLocation>
        <location evidence="1 9">Cell membrane</location>
        <topology evidence="1 9">Multi-pass membrane protein</topology>
    </subcellularLocation>
</comment>
<comment type="similarity">
    <text evidence="2 9">Belongs to the CN hydrolase family. Apolipoprotein N-acyltransferase subfamily.</text>
</comment>
<keyword evidence="4 9" id="KW-0808">Transferase</keyword>
<evidence type="ECO:0000256" key="7">
    <source>
        <dbReference type="ARBA" id="ARBA00023136"/>
    </source>
</evidence>
<comment type="function">
    <text evidence="9">Catalyzes the phospholipid dependent N-acylation of the N-terminal cysteine of apolipoprotein, the last step in lipoprotein maturation.</text>
</comment>
<feature type="domain" description="CN hydrolase" evidence="10">
    <location>
        <begin position="243"/>
        <end position="494"/>
    </location>
</feature>
<keyword evidence="7 9" id="KW-0472">Membrane</keyword>
<keyword evidence="11" id="KW-0449">Lipoprotein</keyword>
<comment type="catalytic activity">
    <reaction evidence="9">
        <text>N-terminal S-1,2-diacyl-sn-glyceryl-L-cysteinyl-[lipoprotein] + a glycerophospholipid = N-acyl-S-1,2-diacyl-sn-glyceryl-L-cysteinyl-[lipoprotein] + a 2-acyl-sn-glycero-3-phospholipid + H(+)</text>
        <dbReference type="Rhea" id="RHEA:48228"/>
        <dbReference type="Rhea" id="RHEA-COMP:14681"/>
        <dbReference type="Rhea" id="RHEA-COMP:14684"/>
        <dbReference type="ChEBI" id="CHEBI:15378"/>
        <dbReference type="ChEBI" id="CHEBI:136912"/>
        <dbReference type="ChEBI" id="CHEBI:140656"/>
        <dbReference type="ChEBI" id="CHEBI:140657"/>
        <dbReference type="ChEBI" id="CHEBI:140660"/>
        <dbReference type="EC" id="2.3.1.269"/>
    </reaction>
</comment>
<dbReference type="NCBIfam" id="TIGR00546">
    <property type="entry name" value="lnt"/>
    <property type="match status" value="1"/>
</dbReference>
<evidence type="ECO:0000256" key="3">
    <source>
        <dbReference type="ARBA" id="ARBA00022475"/>
    </source>
</evidence>
<feature type="transmembrane region" description="Helical" evidence="9">
    <location>
        <begin position="504"/>
        <end position="525"/>
    </location>
</feature>
<gene>
    <name evidence="9" type="primary">lnt</name>
    <name evidence="11" type="ORF">D3218_10275</name>
</gene>
<dbReference type="GO" id="GO:0005886">
    <property type="term" value="C:plasma membrane"/>
    <property type="evidence" value="ECO:0007669"/>
    <property type="project" value="UniProtKB-SubCell"/>
</dbReference>
<dbReference type="Pfam" id="PF20154">
    <property type="entry name" value="LNT_N"/>
    <property type="match status" value="1"/>
</dbReference>
<dbReference type="GO" id="GO:0016410">
    <property type="term" value="F:N-acyltransferase activity"/>
    <property type="evidence" value="ECO:0007669"/>
    <property type="project" value="UniProtKB-UniRule"/>
</dbReference>
<dbReference type="EMBL" id="QYRN01000005">
    <property type="protein sequence ID" value="RIY00787.1"/>
    <property type="molecule type" value="Genomic_DNA"/>
</dbReference>
<dbReference type="InterPro" id="IPR036526">
    <property type="entry name" value="C-N_Hydrolase_sf"/>
</dbReference>
<dbReference type="Proteomes" id="UP000265750">
    <property type="component" value="Unassembled WGS sequence"/>
</dbReference>
<evidence type="ECO:0000313" key="12">
    <source>
        <dbReference type="Proteomes" id="UP000265750"/>
    </source>
</evidence>
<feature type="transmembrane region" description="Helical" evidence="9">
    <location>
        <begin position="72"/>
        <end position="93"/>
    </location>
</feature>
<accession>A0A3A1WM30</accession>
<organism evidence="11 12">
    <name type="scientific">Aureimonas flava</name>
    <dbReference type="NCBI Taxonomy" id="2320271"/>
    <lineage>
        <taxon>Bacteria</taxon>
        <taxon>Pseudomonadati</taxon>
        <taxon>Pseudomonadota</taxon>
        <taxon>Alphaproteobacteria</taxon>
        <taxon>Hyphomicrobiales</taxon>
        <taxon>Aurantimonadaceae</taxon>
        <taxon>Aureimonas</taxon>
    </lineage>
</organism>
<keyword evidence="3 9" id="KW-1003">Cell membrane</keyword>
<dbReference type="SUPFAM" id="SSF56317">
    <property type="entry name" value="Carbon-nitrogen hydrolase"/>
    <property type="match status" value="1"/>
</dbReference>
<keyword evidence="8 9" id="KW-0012">Acyltransferase</keyword>
<protein>
    <recommendedName>
        <fullName evidence="9">Apolipoprotein N-acyltransferase</fullName>
        <shortName evidence="9">ALP N-acyltransferase</shortName>
        <ecNumber evidence="9">2.3.1.269</ecNumber>
    </recommendedName>
</protein>
<evidence type="ECO:0000256" key="5">
    <source>
        <dbReference type="ARBA" id="ARBA00022692"/>
    </source>
</evidence>
<evidence type="ECO:0000256" key="6">
    <source>
        <dbReference type="ARBA" id="ARBA00022989"/>
    </source>
</evidence>
<dbReference type="GO" id="GO:0042158">
    <property type="term" value="P:lipoprotein biosynthetic process"/>
    <property type="evidence" value="ECO:0007669"/>
    <property type="project" value="UniProtKB-UniRule"/>
</dbReference>
<evidence type="ECO:0000256" key="2">
    <source>
        <dbReference type="ARBA" id="ARBA00010065"/>
    </source>
</evidence>
<name>A0A3A1WM30_9HYPH</name>
<sequence length="532" mass="56140">MERLAGRIMLLHGWRRAALAALAGLVATLGLAPINVPAVGFVSFPVLVWLLDGASGRPGAGLVRRALPAFRIGWCFGFGYFLGGLWWLGAAVLVGGTSFLWALPFAVLGLPMVLGVYHGLAAAAARLAWSDGPGRLFALAASFAAFEWLRGTLLTGFTWNEIGVLAAPVPMLMGSLSVVGLHGLTLLAVFVFALPALLGAPVRGRAAAFSFGAVLLAAHVGFGAWRLAEAPTDTVPDVALRIVQPAILQSDKWDPAEEEENFARLLALTGGGEPAPEGARRLVIWPESAFPFILTDRPDAVTRLADALNPSDTLMAGATRVEGETRDPAARFYNSLYVIDSSGAVREAGDKLHLVPFGEYLPFQAFLEGLGVTQLTRLPGGFSAGAARRIMRAGEGGPSFLPLICYEAIFPDELLGDLELRPDFLLNVTNDAWYGRTPGPYQHLRQAQMTAVAFGLPLVRAANTGISVVTDSVGRPVAGLALGERGTVDAALPARGAPTVFSRWGNLVFAAIVGLFVLLAVGASIRSGRVRH</sequence>
<dbReference type="PROSITE" id="PS50263">
    <property type="entry name" value="CN_HYDROLASE"/>
    <property type="match status" value="1"/>
</dbReference>
<evidence type="ECO:0000256" key="4">
    <source>
        <dbReference type="ARBA" id="ARBA00022679"/>
    </source>
</evidence>